<sequence length="529" mass="56866">MNKYDVIIIGCGHNALITAAYLTRSGRSVLMLEKNDRPGGFLQTEELTLPGFKHDVYAAAHPLFLTGPAYADFKDALESRGLRYVNTDLPTGVSMENGETAVLSRSSEDLAAEAERLAPGDGAVLGRMFEEFAPYAGNVFNLFSLDLSGSKASNIIQDLMYDQRTGGKSYSAFAASLFSTARNVVRDFRSPVMRSMLASWVTHLGRTPDEVGSGIWVPLTTMALMGGGMPIPEGGSEQLALALTRLVQDQGGTIITGTSAERIIVNNGKAVAVRTAEGEEYHAKHAVVASTSPDQLYLSLLADAPVSSDIRTQAKRYRYGRGCVQIHLALKEAPKWPDPRFARVGQPHLTDGLDGFTQAIAQGMADLLPAKPTFTVDCSTNLDPSRAPDGKAIMRIQVLEVPCRPRGDAAGQIDVGDGTWTQELTERFAERVIAIVGKHIPNIPDAIIGKSVITPDTIARFNPNSGPGDPYGGSHDLMQSYLFRPLPSQPGHRSEIGNLYMLGAATWPGHGINGGSGYIVAQQLLSEDR</sequence>
<proteinExistence type="predicted"/>
<accession>A0A3S9ADU7</accession>
<dbReference type="SUPFAM" id="SSF51905">
    <property type="entry name" value="FAD/NAD(P)-binding domain"/>
    <property type="match status" value="1"/>
</dbReference>
<organism evidence="5 6">
    <name type="scientific">Paenibacillus albus</name>
    <dbReference type="NCBI Taxonomy" id="2495582"/>
    <lineage>
        <taxon>Bacteria</taxon>
        <taxon>Bacillati</taxon>
        <taxon>Bacillota</taxon>
        <taxon>Bacilli</taxon>
        <taxon>Bacillales</taxon>
        <taxon>Paenibacillaceae</taxon>
        <taxon>Paenibacillus</taxon>
    </lineage>
</organism>
<dbReference type="InterPro" id="IPR018203">
    <property type="entry name" value="GDP_dissociation_inhibitor"/>
</dbReference>
<dbReference type="Proteomes" id="UP000272528">
    <property type="component" value="Chromosome"/>
</dbReference>
<evidence type="ECO:0000256" key="2">
    <source>
        <dbReference type="ARBA" id="ARBA00038825"/>
    </source>
</evidence>
<dbReference type="PANTHER" id="PTHR10668">
    <property type="entry name" value="PHYTOENE DEHYDROGENASE"/>
    <property type="match status" value="1"/>
</dbReference>
<evidence type="ECO:0000313" key="5">
    <source>
        <dbReference type="EMBL" id="AZN43904.1"/>
    </source>
</evidence>
<dbReference type="GO" id="GO:0016491">
    <property type="term" value="F:oxidoreductase activity"/>
    <property type="evidence" value="ECO:0007669"/>
    <property type="project" value="InterPro"/>
</dbReference>
<gene>
    <name evidence="5" type="ORF">EJC50_25190</name>
</gene>
<dbReference type="InterPro" id="IPR036188">
    <property type="entry name" value="FAD/NAD-bd_sf"/>
</dbReference>
<comment type="function">
    <text evidence="1">Probable oxidoreductase that may play a role as regulator of mitochondrial function.</text>
</comment>
<evidence type="ECO:0000256" key="1">
    <source>
        <dbReference type="ARBA" id="ARBA00037217"/>
    </source>
</evidence>
<evidence type="ECO:0000313" key="6">
    <source>
        <dbReference type="Proteomes" id="UP000272528"/>
    </source>
</evidence>
<dbReference type="PANTHER" id="PTHR10668:SF105">
    <property type="entry name" value="DEHYDROGENASE-RELATED"/>
    <property type="match status" value="1"/>
</dbReference>
<evidence type="ECO:0000256" key="3">
    <source>
        <dbReference type="ARBA" id="ARBA00040298"/>
    </source>
</evidence>
<dbReference type="OrthoDB" id="9814556at2"/>
<name>A0A3S9ADU7_9BACL</name>
<dbReference type="Pfam" id="PF01593">
    <property type="entry name" value="Amino_oxidase"/>
    <property type="match status" value="1"/>
</dbReference>
<dbReference type="EMBL" id="CP034437">
    <property type="protein sequence ID" value="AZN43904.1"/>
    <property type="molecule type" value="Genomic_DNA"/>
</dbReference>
<dbReference type="GO" id="GO:0005092">
    <property type="term" value="F:GDP-dissociation inhibitor activity"/>
    <property type="evidence" value="ECO:0007669"/>
    <property type="project" value="InterPro"/>
</dbReference>
<feature type="domain" description="Amine oxidase" evidence="4">
    <location>
        <begin position="16"/>
        <end position="524"/>
    </location>
</feature>
<dbReference type="KEGG" id="palb:EJC50_25190"/>
<dbReference type="PRINTS" id="PR00891">
    <property type="entry name" value="RABGDIREP"/>
</dbReference>
<protein>
    <recommendedName>
        <fullName evidence="3">Pyridine nucleotide-disulfide oxidoreductase domain-containing protein 2</fullName>
    </recommendedName>
</protein>
<keyword evidence="6" id="KW-1185">Reference proteome</keyword>
<evidence type="ECO:0000259" key="4">
    <source>
        <dbReference type="Pfam" id="PF01593"/>
    </source>
</evidence>
<comment type="subunit">
    <text evidence="2">Interacts with COX5B; this interaction may contribute to localize PYROXD2 to the inner face of the inner mitochondrial membrane.</text>
</comment>
<reference evidence="6" key="1">
    <citation type="submission" date="2018-12" db="EMBL/GenBank/DDBJ databases">
        <title>Genome sequence of Peanibacillus sp.</title>
        <authorList>
            <person name="Subramani G."/>
            <person name="Srinivasan S."/>
            <person name="Kim M.K."/>
        </authorList>
    </citation>
    <scope>NUCLEOTIDE SEQUENCE [LARGE SCALE GENOMIC DNA]</scope>
    <source>
        <strain evidence="6">18JY67-1</strain>
    </source>
</reference>
<dbReference type="InterPro" id="IPR002937">
    <property type="entry name" value="Amino_oxidase"/>
</dbReference>
<dbReference type="AlphaFoldDB" id="A0A3S9ADU7"/>
<dbReference type="Gene3D" id="3.50.50.60">
    <property type="entry name" value="FAD/NAD(P)-binding domain"/>
    <property type="match status" value="2"/>
</dbReference>
<dbReference type="GO" id="GO:0007264">
    <property type="term" value="P:small GTPase-mediated signal transduction"/>
    <property type="evidence" value="ECO:0007669"/>
    <property type="project" value="InterPro"/>
</dbReference>